<dbReference type="Proteomes" id="UP000675747">
    <property type="component" value="Unassembled WGS sequence"/>
</dbReference>
<dbReference type="InterPro" id="IPR023163">
    <property type="entry name" value="SMc04008-like_domain"/>
</dbReference>
<protein>
    <submittedName>
        <fullName evidence="2">DUF1244 domain-containing protein</fullName>
    </submittedName>
</protein>
<feature type="domain" description="SMc04008-like" evidence="1">
    <location>
        <begin position="30"/>
        <end position="95"/>
    </location>
</feature>
<name>A0A8J8AYD7_9GAMM</name>
<reference evidence="3 4" key="1">
    <citation type="journal article" date="2021" name="Microbiol. Resour. Announc.">
        <title>Draft Genome Sequence of Coralloluteibacterium stylophorae LMG 29479T.</title>
        <authorList>
            <person name="Karlyshev A.V."/>
            <person name="Kudryashova E.B."/>
            <person name="Ariskina E.V."/>
            <person name="Conroy A.P."/>
            <person name="Abidueva E.Y."/>
        </authorList>
    </citation>
    <scope>NUCLEOTIDE SEQUENCE [LARGE SCALE GENOMIC DNA]</scope>
    <source>
        <strain evidence="3 4">LMG 29479</strain>
    </source>
</reference>
<evidence type="ECO:0000313" key="3">
    <source>
        <dbReference type="EMBL" id="MBS7455960.1"/>
    </source>
</evidence>
<reference evidence="2" key="2">
    <citation type="submission" date="2021-04" db="EMBL/GenBank/DDBJ databases">
        <authorList>
            <person name="Karlyshev A.V."/>
        </authorList>
    </citation>
    <scope>NUCLEOTIDE SEQUENCE</scope>
    <source>
        <strain evidence="2">LMG 29479</strain>
    </source>
</reference>
<keyword evidence="4" id="KW-1185">Reference proteome</keyword>
<dbReference type="EMBL" id="JAGQFT010000089">
    <property type="protein sequence ID" value="MBR0562985.1"/>
    <property type="molecule type" value="Genomic_DNA"/>
</dbReference>
<organism evidence="2">
    <name type="scientific">Coralloluteibacterium stylophorae</name>
    <dbReference type="NCBI Taxonomy" id="1776034"/>
    <lineage>
        <taxon>Bacteria</taxon>
        <taxon>Pseudomonadati</taxon>
        <taxon>Pseudomonadota</taxon>
        <taxon>Gammaproteobacteria</taxon>
        <taxon>Lysobacterales</taxon>
        <taxon>Lysobacteraceae</taxon>
        <taxon>Coralloluteibacterium</taxon>
    </lineage>
</organism>
<sequence>MTMDPTTRTEIEAAAFRRLVRHLNADRLDVQNIDLMTLAGFCRNCLGDWYREAAAERGIALDKDAAREAIYGEPFSEWKAKHQKPATPEQLAAFEAAQKTHG</sequence>
<dbReference type="InterPro" id="IPR036810">
    <property type="entry name" value="SMc04008-like_sf"/>
</dbReference>
<comment type="caution">
    <text evidence="2">The sequence shown here is derived from an EMBL/GenBank/DDBJ whole genome shotgun (WGS) entry which is preliminary data.</text>
</comment>
<dbReference type="RefSeq" id="WP_211926907.1">
    <property type="nucleotide sequence ID" value="NZ_JAGQFT020000001.1"/>
</dbReference>
<proteinExistence type="predicted"/>
<gene>
    <name evidence="3" type="ORF">KB893_002280</name>
    <name evidence="2" type="ORF">KB893_10720</name>
</gene>
<evidence type="ECO:0000313" key="2">
    <source>
        <dbReference type="EMBL" id="MBR0562985.1"/>
    </source>
</evidence>
<evidence type="ECO:0000313" key="4">
    <source>
        <dbReference type="Proteomes" id="UP000675747"/>
    </source>
</evidence>
<evidence type="ECO:0000259" key="1">
    <source>
        <dbReference type="Pfam" id="PF06844"/>
    </source>
</evidence>
<dbReference type="Gene3D" id="1.10.3340.10">
    <property type="entry name" value="SMc04008-like"/>
    <property type="match status" value="1"/>
</dbReference>
<accession>A0A8J8AYD7</accession>
<dbReference type="EMBL" id="JAGQFT020000001">
    <property type="protein sequence ID" value="MBS7455960.1"/>
    <property type="molecule type" value="Genomic_DNA"/>
</dbReference>
<dbReference type="SUPFAM" id="SSF158757">
    <property type="entry name" value="SMc04008-like"/>
    <property type="match status" value="1"/>
</dbReference>
<dbReference type="Pfam" id="PF06844">
    <property type="entry name" value="DUF1244"/>
    <property type="match status" value="1"/>
</dbReference>
<dbReference type="AlphaFoldDB" id="A0A8J8AYD7"/>